<comment type="caution">
    <text evidence="1">The sequence shown here is derived from an EMBL/GenBank/DDBJ whole genome shotgun (WGS) entry which is preliminary data.</text>
</comment>
<evidence type="ECO:0000313" key="1">
    <source>
        <dbReference type="EMBL" id="GIY97007.1"/>
    </source>
</evidence>
<evidence type="ECO:0008006" key="3">
    <source>
        <dbReference type="Google" id="ProtNLM"/>
    </source>
</evidence>
<organism evidence="1 2">
    <name type="scientific">Caerostris extrusa</name>
    <name type="common">Bark spider</name>
    <name type="synonym">Caerostris bankana</name>
    <dbReference type="NCBI Taxonomy" id="172846"/>
    <lineage>
        <taxon>Eukaryota</taxon>
        <taxon>Metazoa</taxon>
        <taxon>Ecdysozoa</taxon>
        <taxon>Arthropoda</taxon>
        <taxon>Chelicerata</taxon>
        <taxon>Arachnida</taxon>
        <taxon>Araneae</taxon>
        <taxon>Araneomorphae</taxon>
        <taxon>Entelegynae</taxon>
        <taxon>Araneoidea</taxon>
        <taxon>Araneidae</taxon>
        <taxon>Caerostris</taxon>
    </lineage>
</organism>
<sequence>MEFKRFALAMVGHFLASLLYVLRRLRLIEELRFRNFCKSGVDGTRDVLPRRQFYPRPTQTIPPISTVTCDLQKWWTLRCRICNWHLCRYVRCLRVAQVRFNSSERTLGNTILTLTLRSDQKTPYCFLTTHAMITRTDTGYPGISNHGIVHLFFDATTTCLSIGDGKKAQKFEKMSYSQSISSSLSSITASIVHCGDHFSLFSECTRRFP</sequence>
<dbReference type="AlphaFoldDB" id="A0AAV4XQP7"/>
<gene>
    <name evidence="1" type="ORF">CEXT_718091</name>
</gene>
<reference evidence="1 2" key="1">
    <citation type="submission" date="2021-06" db="EMBL/GenBank/DDBJ databases">
        <title>Caerostris extrusa draft genome.</title>
        <authorList>
            <person name="Kono N."/>
            <person name="Arakawa K."/>
        </authorList>
    </citation>
    <scope>NUCLEOTIDE SEQUENCE [LARGE SCALE GENOMIC DNA]</scope>
</reference>
<proteinExistence type="predicted"/>
<dbReference type="Proteomes" id="UP001054945">
    <property type="component" value="Unassembled WGS sequence"/>
</dbReference>
<protein>
    <recommendedName>
        <fullName evidence="3">Secreted protein</fullName>
    </recommendedName>
</protein>
<dbReference type="EMBL" id="BPLR01018109">
    <property type="protein sequence ID" value="GIY97007.1"/>
    <property type="molecule type" value="Genomic_DNA"/>
</dbReference>
<accession>A0AAV4XQP7</accession>
<keyword evidence="2" id="KW-1185">Reference proteome</keyword>
<evidence type="ECO:0000313" key="2">
    <source>
        <dbReference type="Proteomes" id="UP001054945"/>
    </source>
</evidence>
<name>A0AAV4XQP7_CAEEX</name>